<reference evidence="3" key="1">
    <citation type="submission" date="2023-03" db="EMBL/GenBank/DDBJ databases">
        <title>Massive genome expansion in bonnet fungi (Mycena s.s.) driven by repeated elements and novel gene families across ecological guilds.</title>
        <authorList>
            <consortium name="Lawrence Berkeley National Laboratory"/>
            <person name="Harder C.B."/>
            <person name="Miyauchi S."/>
            <person name="Viragh M."/>
            <person name="Kuo A."/>
            <person name="Thoen E."/>
            <person name="Andreopoulos B."/>
            <person name="Lu D."/>
            <person name="Skrede I."/>
            <person name="Drula E."/>
            <person name="Henrissat B."/>
            <person name="Morin E."/>
            <person name="Kohler A."/>
            <person name="Barry K."/>
            <person name="LaButti K."/>
            <person name="Morin E."/>
            <person name="Salamov A."/>
            <person name="Lipzen A."/>
            <person name="Mereny Z."/>
            <person name="Hegedus B."/>
            <person name="Baldrian P."/>
            <person name="Stursova M."/>
            <person name="Weitz H."/>
            <person name="Taylor A."/>
            <person name="Grigoriev I.V."/>
            <person name="Nagy L.G."/>
            <person name="Martin F."/>
            <person name="Kauserud H."/>
        </authorList>
    </citation>
    <scope>NUCLEOTIDE SEQUENCE</scope>
    <source>
        <strain evidence="3">CBHHK067</strain>
    </source>
</reference>
<feature type="compositionally biased region" description="Acidic residues" evidence="1">
    <location>
        <begin position="398"/>
        <end position="409"/>
    </location>
</feature>
<evidence type="ECO:0000313" key="4">
    <source>
        <dbReference type="Proteomes" id="UP001221757"/>
    </source>
</evidence>
<keyword evidence="4" id="KW-1185">Reference proteome</keyword>
<gene>
    <name evidence="3" type="ORF">B0H17DRAFT_1110686</name>
</gene>
<dbReference type="AlphaFoldDB" id="A0AAD7FLD4"/>
<feature type="compositionally biased region" description="Basic and acidic residues" evidence="1">
    <location>
        <begin position="595"/>
        <end position="636"/>
    </location>
</feature>
<protein>
    <recommendedName>
        <fullName evidence="2">GmrSD restriction endonucleases N-terminal domain-containing protein</fullName>
    </recommendedName>
</protein>
<organism evidence="3 4">
    <name type="scientific">Mycena rosella</name>
    <name type="common">Pink bonnet</name>
    <name type="synonym">Agaricus rosellus</name>
    <dbReference type="NCBI Taxonomy" id="1033263"/>
    <lineage>
        <taxon>Eukaryota</taxon>
        <taxon>Fungi</taxon>
        <taxon>Dikarya</taxon>
        <taxon>Basidiomycota</taxon>
        <taxon>Agaricomycotina</taxon>
        <taxon>Agaricomycetes</taxon>
        <taxon>Agaricomycetidae</taxon>
        <taxon>Agaricales</taxon>
        <taxon>Marasmiineae</taxon>
        <taxon>Mycenaceae</taxon>
        <taxon>Mycena</taxon>
    </lineage>
</organism>
<feature type="domain" description="GmrSD restriction endonucleases N-terminal" evidence="2">
    <location>
        <begin position="51"/>
        <end position="198"/>
    </location>
</feature>
<feature type="compositionally biased region" description="Pro residues" evidence="1">
    <location>
        <begin position="428"/>
        <end position="444"/>
    </location>
</feature>
<feature type="compositionally biased region" description="Low complexity" evidence="1">
    <location>
        <begin position="494"/>
        <end position="507"/>
    </location>
</feature>
<evidence type="ECO:0000256" key="1">
    <source>
        <dbReference type="SAM" id="MobiDB-lite"/>
    </source>
</evidence>
<name>A0AAD7FLD4_MYCRO</name>
<feature type="region of interest" description="Disordered" evidence="1">
    <location>
        <begin position="379"/>
        <end position="450"/>
    </location>
</feature>
<dbReference type="PANTHER" id="PTHR39639">
    <property type="entry name" value="CHROMOSOME 16, WHOLE GENOME SHOTGUN SEQUENCE"/>
    <property type="match status" value="1"/>
</dbReference>
<evidence type="ECO:0000313" key="3">
    <source>
        <dbReference type="EMBL" id="KAJ7626513.1"/>
    </source>
</evidence>
<dbReference type="Pfam" id="PF03235">
    <property type="entry name" value="GmrSD_N"/>
    <property type="match status" value="1"/>
</dbReference>
<dbReference type="PANTHER" id="PTHR39639:SF1">
    <property type="entry name" value="DUF262 DOMAIN-CONTAINING PROTEIN"/>
    <property type="match status" value="1"/>
</dbReference>
<dbReference type="InterPro" id="IPR004919">
    <property type="entry name" value="GmrSD_N"/>
</dbReference>
<accession>A0AAD7FLD4</accession>
<dbReference type="Proteomes" id="UP001221757">
    <property type="component" value="Unassembled WGS sequence"/>
</dbReference>
<dbReference type="EMBL" id="JARKIE010000580">
    <property type="protein sequence ID" value="KAJ7626513.1"/>
    <property type="molecule type" value="Genomic_DNA"/>
</dbReference>
<proteinExistence type="predicted"/>
<feature type="region of interest" description="Disordered" evidence="1">
    <location>
        <begin position="490"/>
        <end position="642"/>
    </location>
</feature>
<feature type="compositionally biased region" description="Low complexity" evidence="1">
    <location>
        <begin position="379"/>
        <end position="389"/>
    </location>
</feature>
<feature type="region of interest" description="Disordered" evidence="1">
    <location>
        <begin position="1"/>
        <end position="30"/>
    </location>
</feature>
<evidence type="ECO:0000259" key="2">
    <source>
        <dbReference type="Pfam" id="PF03235"/>
    </source>
</evidence>
<feature type="compositionally biased region" description="Acidic residues" evidence="1">
    <location>
        <begin position="1"/>
        <end position="17"/>
    </location>
</feature>
<comment type="caution">
    <text evidence="3">The sequence shown here is derived from an EMBL/GenBank/DDBJ whole genome shotgun (WGS) entry which is preliminary data.</text>
</comment>
<sequence length="642" mass="69635">MTEDEYSDLTDLDELSDDNGKGKGKAKPGEGYRIRHALKAPRATTYSTEALYKQIHNGDIDLEPEYQREVVWPEAKQIGIIDSIFRNFYIPPVIFAVNALDDGTETRTCIDGKQRLTSIHRFVQGLIPRTLTNEKLWYRDNPAHRTKTAKKILPEKYRKLFDGKAVVCVEYQDLEDADEREIFQRVQLGVALTPAEKLKVLTTPRARFVRTLQDTFLNSESAGLGGAALAWDRSRGSDFRCLAQTIQCIALSPKTTSIQATEKWLADPAPMVPAFASSIEGTYRVFERLVQLHPASFTKIAPVEFIAVGILVHRHKHKLTLAGLAGAVTALRADVRKVHDDIRNNGKVYKTICAFIDAYRGPAVGRAETCAADAVGEGATGVASGSTAGTKRKAAAASDDENADSDDDYAPARRVPLPPKKRASPAKPAAPPTPPMSAPPPGSPPTAAQPSGIDVLREAKERIAAMKLAQAHVAPAPQAQAQAQYSFNPNASFGYQQAGYQQQSGYGLPQTQQQHGAGRGGRRGGARVALDECGERVGATPNGTRVKTEPGASPFRGGGGAPPYSAGSSNGGGGGPPPFSAGSSGSYGSGRGRSGYHDERDHDRERDRERDRDRDRDYRERGDYDSARYRERDGGRGGRGWR</sequence>